<dbReference type="AlphaFoldDB" id="A0A183A9J3"/>
<keyword evidence="3" id="KW-1185">Reference proteome</keyword>
<proteinExistence type="predicted"/>
<feature type="region of interest" description="Disordered" evidence="1">
    <location>
        <begin position="120"/>
        <end position="184"/>
    </location>
</feature>
<accession>A0A183A9J3</accession>
<sequence>MSSSTSVFMYNGPMYGRSGQNPVHIVRTTRHDDEQVIEIVRERGAESRFSALSNSKPHRSLGSLDTRTRVRSTTPGENYHYPTEGNHTITVSSAKYDEMAAPATASSAYWRHATMSESGASPLLERGGYRSSLRSPRAQRSIHSTPASPVMGQSANRTTMSSSSTMRSHVWNGESRSAALPPPSQRILATRMANSIRSGSALTENLTPTGPPVERVTTRIDPTTGLLQRVTARTQSFSDISKNVFVTETDENIEDDQATEYHIKRHTIRKREFTVILVPILRHAP</sequence>
<protein>
    <submittedName>
        <fullName evidence="2 4">Uncharacterized protein</fullName>
    </submittedName>
</protein>
<dbReference type="WBParaSite" id="ECPE_0000363101-mRNA-1">
    <property type="protein sequence ID" value="ECPE_0000363101-mRNA-1"/>
    <property type="gene ID" value="ECPE_0000363101"/>
</dbReference>
<evidence type="ECO:0000313" key="3">
    <source>
        <dbReference type="Proteomes" id="UP000272942"/>
    </source>
</evidence>
<name>A0A183A9J3_9TREM</name>
<organism evidence="4">
    <name type="scientific">Echinostoma caproni</name>
    <dbReference type="NCBI Taxonomy" id="27848"/>
    <lineage>
        <taxon>Eukaryota</taxon>
        <taxon>Metazoa</taxon>
        <taxon>Spiralia</taxon>
        <taxon>Lophotrochozoa</taxon>
        <taxon>Platyhelminthes</taxon>
        <taxon>Trematoda</taxon>
        <taxon>Digenea</taxon>
        <taxon>Plagiorchiida</taxon>
        <taxon>Echinostomata</taxon>
        <taxon>Echinostomatoidea</taxon>
        <taxon>Echinostomatidae</taxon>
        <taxon>Echinostoma</taxon>
    </lineage>
</organism>
<evidence type="ECO:0000313" key="2">
    <source>
        <dbReference type="EMBL" id="VDP70074.1"/>
    </source>
</evidence>
<reference evidence="4" key="1">
    <citation type="submission" date="2016-06" db="UniProtKB">
        <authorList>
            <consortium name="WormBaseParasite"/>
        </authorList>
    </citation>
    <scope>IDENTIFICATION</scope>
</reference>
<reference evidence="2 3" key="2">
    <citation type="submission" date="2018-11" db="EMBL/GenBank/DDBJ databases">
        <authorList>
            <consortium name="Pathogen Informatics"/>
        </authorList>
    </citation>
    <scope>NUCLEOTIDE SEQUENCE [LARGE SCALE GENOMIC DNA]</scope>
    <source>
        <strain evidence="2 3">Egypt</strain>
    </source>
</reference>
<evidence type="ECO:0000313" key="4">
    <source>
        <dbReference type="WBParaSite" id="ECPE_0000363101-mRNA-1"/>
    </source>
</evidence>
<dbReference type="Proteomes" id="UP000272942">
    <property type="component" value="Unassembled WGS sequence"/>
</dbReference>
<feature type="compositionally biased region" description="Low complexity" evidence="1">
    <location>
        <begin position="157"/>
        <end position="168"/>
    </location>
</feature>
<dbReference type="EMBL" id="UZAN01040562">
    <property type="protein sequence ID" value="VDP70074.1"/>
    <property type="molecule type" value="Genomic_DNA"/>
</dbReference>
<gene>
    <name evidence="2" type="ORF">ECPE_LOCUS3628</name>
</gene>
<feature type="compositionally biased region" description="Polar residues" evidence="1">
    <location>
        <begin position="141"/>
        <end position="156"/>
    </location>
</feature>
<evidence type="ECO:0000256" key="1">
    <source>
        <dbReference type="SAM" id="MobiDB-lite"/>
    </source>
</evidence>
<dbReference type="OrthoDB" id="6253230at2759"/>